<organism evidence="1">
    <name type="scientific">marine metagenome</name>
    <dbReference type="NCBI Taxonomy" id="408172"/>
    <lineage>
        <taxon>unclassified sequences</taxon>
        <taxon>metagenomes</taxon>
        <taxon>ecological metagenomes</taxon>
    </lineage>
</organism>
<sequence>MVLKTKKYGIIGIALKVLDGNQRACETATMATLNHLGVLKEKEKALLSKHETMQLYNHRHIHTGDIIAKINN</sequence>
<dbReference type="EMBL" id="UINC01202254">
    <property type="protein sequence ID" value="SVE21964.1"/>
    <property type="molecule type" value="Genomic_DNA"/>
</dbReference>
<proteinExistence type="predicted"/>
<dbReference type="AlphaFoldDB" id="A0A383BPX1"/>
<protein>
    <submittedName>
        <fullName evidence="1">Uncharacterized protein</fullName>
    </submittedName>
</protein>
<accession>A0A383BPX1</accession>
<evidence type="ECO:0000313" key="1">
    <source>
        <dbReference type="EMBL" id="SVE21964.1"/>
    </source>
</evidence>
<name>A0A383BPX1_9ZZZZ</name>
<dbReference type="Pfam" id="PF06089">
    <property type="entry name" value="Asparaginase_II"/>
    <property type="match status" value="1"/>
</dbReference>
<reference evidence="1" key="1">
    <citation type="submission" date="2018-05" db="EMBL/GenBank/DDBJ databases">
        <authorList>
            <person name="Lanie J.A."/>
            <person name="Ng W.-L."/>
            <person name="Kazmierczak K.M."/>
            <person name="Andrzejewski T.M."/>
            <person name="Davidsen T.M."/>
            <person name="Wayne K.J."/>
            <person name="Tettelin H."/>
            <person name="Glass J.I."/>
            <person name="Rusch D."/>
            <person name="Podicherti R."/>
            <person name="Tsui H.-C.T."/>
            <person name="Winkler M.E."/>
        </authorList>
    </citation>
    <scope>NUCLEOTIDE SEQUENCE</scope>
</reference>
<gene>
    <name evidence="1" type="ORF">METZ01_LOCUS474818</name>
</gene>
<dbReference type="InterPro" id="IPR010349">
    <property type="entry name" value="Asparaginase_II"/>
</dbReference>